<dbReference type="InterPro" id="IPR019734">
    <property type="entry name" value="TPR_rpt"/>
</dbReference>
<dbReference type="SMART" id="SM00028">
    <property type="entry name" value="TPR"/>
    <property type="match status" value="12"/>
</dbReference>
<evidence type="ECO:0000313" key="4">
    <source>
        <dbReference type="EMBL" id="AUB37014.1"/>
    </source>
</evidence>
<dbReference type="EMBL" id="CP024785">
    <property type="protein sequence ID" value="AUB37014.1"/>
    <property type="molecule type" value="Genomic_DNA"/>
</dbReference>
<dbReference type="KEGG" id="nfl:COO91_02946"/>
<feature type="coiled-coil region" evidence="2">
    <location>
        <begin position="613"/>
        <end position="640"/>
    </location>
</feature>
<evidence type="ECO:0000259" key="3">
    <source>
        <dbReference type="Pfam" id="PF12770"/>
    </source>
</evidence>
<proteinExistence type="predicted"/>
<feature type="repeat" description="TPR" evidence="1">
    <location>
        <begin position="399"/>
        <end position="432"/>
    </location>
</feature>
<feature type="repeat" description="TPR" evidence="1">
    <location>
        <begin position="479"/>
        <end position="512"/>
    </location>
</feature>
<dbReference type="PROSITE" id="PS50293">
    <property type="entry name" value="TPR_REGION"/>
    <property type="match status" value="1"/>
</dbReference>
<keyword evidence="1" id="KW-0802">TPR repeat</keyword>
<gene>
    <name evidence="4" type="ORF">COO91_02946</name>
</gene>
<evidence type="ECO:0000256" key="2">
    <source>
        <dbReference type="SAM" id="Coils"/>
    </source>
</evidence>
<evidence type="ECO:0000256" key="1">
    <source>
        <dbReference type="PROSITE-ProRule" id="PRU00339"/>
    </source>
</evidence>
<evidence type="ECO:0000313" key="5">
    <source>
        <dbReference type="Proteomes" id="UP000232003"/>
    </source>
</evidence>
<dbReference type="PROSITE" id="PS50005">
    <property type="entry name" value="TPR"/>
    <property type="match status" value="10"/>
</dbReference>
<dbReference type="OrthoDB" id="434769at2"/>
<dbReference type="Pfam" id="PF12770">
    <property type="entry name" value="CHAT"/>
    <property type="match status" value="1"/>
</dbReference>
<dbReference type="Pfam" id="PF13374">
    <property type="entry name" value="TPR_10"/>
    <property type="match status" value="1"/>
</dbReference>
<dbReference type="RefSeq" id="WP_100898778.1">
    <property type="nucleotide sequence ID" value="NZ_CAWNNC010000001.1"/>
</dbReference>
<dbReference type="PANTHER" id="PTHR10098">
    <property type="entry name" value="RAPSYN-RELATED"/>
    <property type="match status" value="1"/>
</dbReference>
<dbReference type="InterPro" id="IPR024983">
    <property type="entry name" value="CHAT_dom"/>
</dbReference>
<sequence length="1029" mass="114050">MKKILTSLLAVGVYLTPITVMLMAQPTWGQTQNSRSQEVQKLLEQGIKLTQQQEHQQAIQILQPIPAMAQELKDQKLEATALVWLGFNYDALGEKQKALEFYNQSLPLIRAVGDRTGEARTLNNIGRVYDALGEKQKALDFYNQALPILRAVGDRTGVATILNNIGAVYDALGEKQKALDFYNQALPLLRAVGNRSVEATTLNNIGLVYSDLGEKQKALDFYNQALPLLRAVGDRTGEARTLNNIGLVYSDLGEKQKALDFYNQALPLWRAVGDRTGVATTLNNIGGVYDALGEKQKALDFYNQSLPLSRAVGDRTGVANTLNNIGLVYDALGEKQKALDFYNQSLPLRRAVGDRTGVANTLNNIGGVYDALGEKQKALDFYNQALPLRRAVGDRTGVATTLNNIGGVYDALGEKQKALDFYNQSLPLSRAVGDRTGVATTLNNIGGVYDALGEKQKALEFLNQALPLRRAVGDRTGVANTLNNIGAVYDALGEKQKALDFYNQSLPLRRAVGDRTGEAVTLGNIGVFFQSTNRPTQAITNLEQSLQISLEMRRSLQRENRQKFLQQNDVYATALVDVLINQKKYAQAFEWVNLFTTAELADYTRLINAKVANPEAQKSLDDWTKKNQQLEALRQQLQSDRSESLPQQIRQLEAQVYSEAENISRRFPEVAELFETTPVDIKNLTSSIPAGKVVVQPVLLTNVRNMPNSVAFFIFTKGHFSVTKKSIETNKFDKLIADYLKQVQDDSDSDYFETGGELYDILIRPIEGEIKALSPKQLSIIATGKLRHLPFETLYDNKTKQFLIQKYPVNYLTRISNKSLQSLGMQNAIPRKQLAVLAFGNPVTSEPQNLPGAEAEVIKIKEILPDSEVYINKKATLENFRSQALRFSFLHLATHGCFQTEDCEKVKLKNNTLLFADNPLDIANAALLGLQGTQLITLSACQTAVDTNLNDAGIAGVAYIFERAGAKAVMASLWAVDDQATQLLMIDFYQNLKLGMTKGEALQKAKLKLIADYPHPFYWSPFVLIGDAR</sequence>
<dbReference type="AlphaFoldDB" id="A0A2K8SNF4"/>
<feature type="domain" description="CHAT" evidence="3">
    <location>
        <begin position="754"/>
        <end position="1027"/>
    </location>
</feature>
<feature type="repeat" description="TPR" evidence="1">
    <location>
        <begin position="159"/>
        <end position="192"/>
    </location>
</feature>
<dbReference type="SUPFAM" id="SSF48452">
    <property type="entry name" value="TPR-like"/>
    <property type="match status" value="4"/>
</dbReference>
<feature type="repeat" description="TPR" evidence="1">
    <location>
        <begin position="119"/>
        <end position="152"/>
    </location>
</feature>
<dbReference type="Proteomes" id="UP000232003">
    <property type="component" value="Chromosome"/>
</dbReference>
<keyword evidence="5" id="KW-1185">Reference proteome</keyword>
<organism evidence="4 5">
    <name type="scientific">Nostoc flagelliforme CCNUN1</name>
    <dbReference type="NCBI Taxonomy" id="2038116"/>
    <lineage>
        <taxon>Bacteria</taxon>
        <taxon>Bacillati</taxon>
        <taxon>Cyanobacteriota</taxon>
        <taxon>Cyanophyceae</taxon>
        <taxon>Nostocales</taxon>
        <taxon>Nostocaceae</taxon>
        <taxon>Nostoc</taxon>
    </lineage>
</organism>
<feature type="repeat" description="TPR" evidence="1">
    <location>
        <begin position="359"/>
        <end position="392"/>
    </location>
</feature>
<feature type="repeat" description="TPR" evidence="1">
    <location>
        <begin position="239"/>
        <end position="272"/>
    </location>
</feature>
<feature type="repeat" description="TPR" evidence="1">
    <location>
        <begin position="199"/>
        <end position="232"/>
    </location>
</feature>
<reference evidence="4 5" key="1">
    <citation type="submission" date="2017-11" db="EMBL/GenBank/DDBJ databases">
        <title>Complete genome of a free-living desiccation-tolerant cyanobacterium and its photosynthetic adaptation to extreme terrestrial habitat.</title>
        <authorList>
            <person name="Shang J."/>
        </authorList>
    </citation>
    <scope>NUCLEOTIDE SEQUENCE [LARGE SCALE GENOMIC DNA]</scope>
    <source>
        <strain evidence="4 5">CCNUN1</strain>
    </source>
</reference>
<feature type="repeat" description="TPR" evidence="1">
    <location>
        <begin position="439"/>
        <end position="472"/>
    </location>
</feature>
<dbReference type="Gene3D" id="1.25.40.10">
    <property type="entry name" value="Tetratricopeptide repeat domain"/>
    <property type="match status" value="3"/>
</dbReference>
<dbReference type="Pfam" id="PF13424">
    <property type="entry name" value="TPR_12"/>
    <property type="match status" value="5"/>
</dbReference>
<keyword evidence="2" id="KW-0175">Coiled coil</keyword>
<protein>
    <submittedName>
        <fullName evidence="4">Tetratricopeptide</fullName>
    </submittedName>
</protein>
<dbReference type="InterPro" id="IPR011990">
    <property type="entry name" value="TPR-like_helical_dom_sf"/>
</dbReference>
<dbReference type="PANTHER" id="PTHR10098:SF108">
    <property type="entry name" value="TETRATRICOPEPTIDE REPEAT PROTEIN 28"/>
    <property type="match status" value="1"/>
</dbReference>
<accession>A0A2K8SNF4</accession>
<feature type="repeat" description="TPR" evidence="1">
    <location>
        <begin position="279"/>
        <end position="312"/>
    </location>
</feature>
<feature type="repeat" description="TPR" evidence="1">
    <location>
        <begin position="319"/>
        <end position="352"/>
    </location>
</feature>
<name>A0A2K8SNF4_9NOSO</name>